<dbReference type="AlphaFoldDB" id="A0A6G7YEG6"/>
<dbReference type="PANTHER" id="PTHR43391">
    <property type="entry name" value="RETINOL DEHYDROGENASE-RELATED"/>
    <property type="match status" value="1"/>
</dbReference>
<dbReference type="InterPro" id="IPR020904">
    <property type="entry name" value="Sc_DH/Rdtase_CS"/>
</dbReference>
<dbReference type="PRINTS" id="PR00081">
    <property type="entry name" value="GDHRDH"/>
</dbReference>
<accession>A0A6G7YEG6</accession>
<dbReference type="NCBIfam" id="NF005878">
    <property type="entry name" value="PRK07825.1"/>
    <property type="match status" value="1"/>
</dbReference>
<evidence type="ECO:0000256" key="2">
    <source>
        <dbReference type="ARBA" id="ARBA00022857"/>
    </source>
</evidence>
<gene>
    <name evidence="5" type="ORF">G7071_06705</name>
</gene>
<evidence type="ECO:0000256" key="4">
    <source>
        <dbReference type="RuleBase" id="RU000363"/>
    </source>
</evidence>
<dbReference type="InterPro" id="IPR002347">
    <property type="entry name" value="SDR_fam"/>
</dbReference>
<organism evidence="5 6">
    <name type="scientific">Nocardioides piscis</name>
    <dbReference type="NCBI Taxonomy" id="2714938"/>
    <lineage>
        <taxon>Bacteria</taxon>
        <taxon>Bacillati</taxon>
        <taxon>Actinomycetota</taxon>
        <taxon>Actinomycetes</taxon>
        <taxon>Propionibacteriales</taxon>
        <taxon>Nocardioidaceae</taxon>
        <taxon>Nocardioides</taxon>
    </lineage>
</organism>
<name>A0A6G7YEG6_9ACTN</name>
<keyword evidence="6" id="KW-1185">Reference proteome</keyword>
<dbReference type="InterPro" id="IPR036291">
    <property type="entry name" value="NAD(P)-bd_dom_sf"/>
</dbReference>
<keyword evidence="2" id="KW-0521">NADP</keyword>
<protein>
    <submittedName>
        <fullName evidence="5">SDR family oxidoreductase</fullName>
    </submittedName>
</protein>
<evidence type="ECO:0000313" key="5">
    <source>
        <dbReference type="EMBL" id="QIK75160.1"/>
    </source>
</evidence>
<dbReference type="EMBL" id="CP049866">
    <property type="protein sequence ID" value="QIK75160.1"/>
    <property type="molecule type" value="Genomic_DNA"/>
</dbReference>
<dbReference type="SUPFAM" id="SSF51735">
    <property type="entry name" value="NAD(P)-binding Rossmann-fold domains"/>
    <property type="match status" value="1"/>
</dbReference>
<dbReference type="PANTHER" id="PTHR43391:SF14">
    <property type="entry name" value="DEHYDROGENASE_REDUCTASE SDR FAMILY PROTEIN 7-LIKE"/>
    <property type="match status" value="1"/>
</dbReference>
<evidence type="ECO:0000256" key="1">
    <source>
        <dbReference type="ARBA" id="ARBA00006484"/>
    </source>
</evidence>
<dbReference type="RefSeq" id="WP_166316489.1">
    <property type="nucleotide sequence ID" value="NZ_CP049866.1"/>
</dbReference>
<proteinExistence type="inferred from homology"/>
<evidence type="ECO:0000256" key="3">
    <source>
        <dbReference type="ARBA" id="ARBA00023002"/>
    </source>
</evidence>
<keyword evidence="3" id="KW-0560">Oxidoreductase</keyword>
<evidence type="ECO:0000313" key="6">
    <source>
        <dbReference type="Proteomes" id="UP000502035"/>
    </source>
</evidence>
<dbReference type="CDD" id="cd05233">
    <property type="entry name" value="SDR_c"/>
    <property type="match status" value="1"/>
</dbReference>
<dbReference type="GO" id="GO:0016491">
    <property type="term" value="F:oxidoreductase activity"/>
    <property type="evidence" value="ECO:0007669"/>
    <property type="project" value="UniProtKB-KW"/>
</dbReference>
<dbReference type="PRINTS" id="PR00080">
    <property type="entry name" value="SDRFAMILY"/>
</dbReference>
<comment type="similarity">
    <text evidence="1 4">Belongs to the short-chain dehydrogenases/reductases (SDR) family.</text>
</comment>
<dbReference type="Proteomes" id="UP000502035">
    <property type="component" value="Chromosome"/>
</dbReference>
<sequence>MARELNDLTVAITGGARGIGAATAERLERAGADVVIGDRDADVLAATARDLGVRSHPLDVTDATSWRDFVAAAGAVDVLVNNAGIMPIGSILKEDEAVTRAVVDVNLHGVIIGTKAVAPQMAERGRGHIINVASAVGRVATADGATYTASKFAVVGFSEATRLELAPQGIEVSLVMPTVVRTELAAGIRQAKGVKEIGPEDVAEVIELMIRKPRPEMWVPRWTQPMSRVTTMLPKRVQQVISDRFEANVLAERDDAARSAYEERVRRS</sequence>
<reference evidence="5 6" key="1">
    <citation type="submission" date="2020-03" db="EMBL/GenBank/DDBJ databases">
        <title>Nocardioides sp. nov., isolated from fish.</title>
        <authorList>
            <person name="Hyun D.-W."/>
            <person name="Bae J.-W."/>
        </authorList>
    </citation>
    <scope>NUCLEOTIDE SEQUENCE [LARGE SCALE GENOMIC DNA]</scope>
    <source>
        <strain evidence="5 6">HDW12A</strain>
    </source>
</reference>
<dbReference type="PROSITE" id="PS00061">
    <property type="entry name" value="ADH_SHORT"/>
    <property type="match status" value="1"/>
</dbReference>
<dbReference type="Gene3D" id="3.40.50.720">
    <property type="entry name" value="NAD(P)-binding Rossmann-like Domain"/>
    <property type="match status" value="1"/>
</dbReference>
<dbReference type="KEGG" id="npi:G7071_06705"/>
<dbReference type="Pfam" id="PF00106">
    <property type="entry name" value="adh_short"/>
    <property type="match status" value="1"/>
</dbReference>